<dbReference type="AlphaFoldDB" id="A0AAV7IM33"/>
<comment type="caution">
    <text evidence="1">The sequence shown here is derived from an EMBL/GenBank/DDBJ whole genome shotgun (WGS) entry which is preliminary data.</text>
</comment>
<evidence type="ECO:0000313" key="2">
    <source>
        <dbReference type="Proteomes" id="UP000826195"/>
    </source>
</evidence>
<keyword evidence="2" id="KW-1185">Reference proteome</keyword>
<proteinExistence type="predicted"/>
<sequence>MKNGADVNARFPEDERHSTVIHYMIKYGFELGVTRLLFQSDLNPAEIDFETVQLAKIIDSEFLVSDLVYYLRTNSKIQSIVVNLVHWTVTRNAMGWPVDKKILECPIRNCIPKDDYMKTINRITKNVTMEVQFMKKKKFDSGSDTIWHFLTCNRNELVREN</sequence>
<dbReference type="EMBL" id="JAHXZJ010001119">
    <property type="protein sequence ID" value="KAH0553770.1"/>
    <property type="molecule type" value="Genomic_DNA"/>
</dbReference>
<reference evidence="1 2" key="1">
    <citation type="journal article" date="2021" name="J. Hered.">
        <title>A chromosome-level genome assembly of the parasitoid wasp, Cotesia glomerata (Hymenoptera: Braconidae).</title>
        <authorList>
            <person name="Pinto B.J."/>
            <person name="Weis J.J."/>
            <person name="Gamble T."/>
            <person name="Ode P.J."/>
            <person name="Paul R."/>
            <person name="Zaspel J.M."/>
        </authorList>
    </citation>
    <scope>NUCLEOTIDE SEQUENCE [LARGE SCALE GENOMIC DNA]</scope>
    <source>
        <strain evidence="1">CgM1</strain>
    </source>
</reference>
<accession>A0AAV7IM33</accession>
<organism evidence="1 2">
    <name type="scientific">Cotesia glomerata</name>
    <name type="common">Lepidopteran parasitic wasp</name>
    <name type="synonym">Apanteles glomeratus</name>
    <dbReference type="NCBI Taxonomy" id="32391"/>
    <lineage>
        <taxon>Eukaryota</taxon>
        <taxon>Metazoa</taxon>
        <taxon>Ecdysozoa</taxon>
        <taxon>Arthropoda</taxon>
        <taxon>Hexapoda</taxon>
        <taxon>Insecta</taxon>
        <taxon>Pterygota</taxon>
        <taxon>Neoptera</taxon>
        <taxon>Endopterygota</taxon>
        <taxon>Hymenoptera</taxon>
        <taxon>Apocrita</taxon>
        <taxon>Ichneumonoidea</taxon>
        <taxon>Braconidae</taxon>
        <taxon>Microgastrinae</taxon>
        <taxon>Cotesia</taxon>
    </lineage>
</organism>
<dbReference type="Proteomes" id="UP000826195">
    <property type="component" value="Unassembled WGS sequence"/>
</dbReference>
<evidence type="ECO:0000313" key="1">
    <source>
        <dbReference type="EMBL" id="KAH0553770.1"/>
    </source>
</evidence>
<gene>
    <name evidence="1" type="ORF">KQX54_004135</name>
</gene>
<name>A0AAV7IM33_COTGL</name>
<protein>
    <submittedName>
        <fullName evidence="1">Uncharacterized protein</fullName>
    </submittedName>
</protein>